<dbReference type="Proteomes" id="UP000190092">
    <property type="component" value="Unassembled WGS sequence"/>
</dbReference>
<dbReference type="RefSeq" id="WP_170921132.1">
    <property type="nucleotide sequence ID" value="NZ_FUWJ01000010.1"/>
</dbReference>
<dbReference type="InterPro" id="IPR015897">
    <property type="entry name" value="CHK_kinase-like"/>
</dbReference>
<sequence>MGDWPRSSAAVTVEWLDAVMHRNEVLSEARVTSVTASTLGMGVGVMAEVSRLTIAYDKPEDGAPGTIISKFPTTDPANLGIARSLYFYPREVAFYTKLAQYSPVRTPRLFHAELDMADHSFVLLLEDIRNAVLGDQVAGLTPAQADAAVTAIGRLHGAWWGKVDSGDMDTLFDFSNPHYGAAVQSAYQDFLAPAFDNFPDCYSSYTRQTAEQLGAVAARVILEQSSGARSFLHGDYRADNLLFGPAFGADGIAAIDWQVSGRGGPLYDVAYLLCNSLPTSDRHQSEKALLRRYHSTLTQMGVTGFSFDDCWDAYRLAVLCGLFVAIFGTGGMDLGNQRGREMAHVMARRIDAAVSELKVGDLLPG</sequence>
<reference evidence="3" key="1">
    <citation type="submission" date="2017-02" db="EMBL/GenBank/DDBJ databases">
        <authorList>
            <person name="Varghese N."/>
            <person name="Submissions S."/>
        </authorList>
    </citation>
    <scope>NUCLEOTIDE SEQUENCE [LARGE SCALE GENOMIC DNA]</scope>
    <source>
        <strain evidence="3">ATCC 27094</strain>
    </source>
</reference>
<dbReference type="InterPro" id="IPR011009">
    <property type="entry name" value="Kinase-like_dom_sf"/>
</dbReference>
<protein>
    <submittedName>
        <fullName evidence="2">Ecdysteroid kinase</fullName>
    </submittedName>
</protein>
<keyword evidence="2" id="KW-0808">Transferase</keyword>
<keyword evidence="2" id="KW-0418">Kinase</keyword>
<organism evidence="2 3">
    <name type="scientific">Enhydrobacter aerosaccus</name>
    <dbReference type="NCBI Taxonomy" id="225324"/>
    <lineage>
        <taxon>Bacteria</taxon>
        <taxon>Pseudomonadati</taxon>
        <taxon>Pseudomonadota</taxon>
        <taxon>Alphaproteobacteria</taxon>
        <taxon>Hyphomicrobiales</taxon>
        <taxon>Enhydrobacter</taxon>
    </lineage>
</organism>
<evidence type="ECO:0000313" key="2">
    <source>
        <dbReference type="EMBL" id="SKA32091.1"/>
    </source>
</evidence>
<dbReference type="Gene3D" id="3.90.1200.10">
    <property type="match status" value="1"/>
</dbReference>
<accession>A0A1T4SW04</accession>
<dbReference type="InterPro" id="IPR052961">
    <property type="entry name" value="Oxido-Kinase-like_Enzymes"/>
</dbReference>
<dbReference type="STRING" id="225324.SAMN02745126_05160"/>
<dbReference type="Pfam" id="PF01636">
    <property type="entry name" value="APH"/>
    <property type="match status" value="1"/>
</dbReference>
<name>A0A1T4SW04_9HYPH</name>
<evidence type="ECO:0000313" key="3">
    <source>
        <dbReference type="Proteomes" id="UP000190092"/>
    </source>
</evidence>
<dbReference type="PANTHER" id="PTHR23020:SF41">
    <property type="entry name" value="AMINOGLYCOSIDE PHOSPHOTRANSFERASE DOMAIN-CONTAINING PROTEIN"/>
    <property type="match status" value="1"/>
</dbReference>
<keyword evidence="3" id="KW-1185">Reference proteome</keyword>
<dbReference type="SUPFAM" id="SSF56112">
    <property type="entry name" value="Protein kinase-like (PK-like)"/>
    <property type="match status" value="1"/>
</dbReference>
<dbReference type="GO" id="GO:0016301">
    <property type="term" value="F:kinase activity"/>
    <property type="evidence" value="ECO:0007669"/>
    <property type="project" value="UniProtKB-KW"/>
</dbReference>
<dbReference type="EMBL" id="FUWJ01000010">
    <property type="protein sequence ID" value="SKA32091.1"/>
    <property type="molecule type" value="Genomic_DNA"/>
</dbReference>
<feature type="domain" description="CHK kinase-like" evidence="1">
    <location>
        <begin position="123"/>
        <end position="303"/>
    </location>
</feature>
<dbReference type="SMART" id="SM00587">
    <property type="entry name" value="CHK"/>
    <property type="match status" value="1"/>
</dbReference>
<proteinExistence type="predicted"/>
<dbReference type="InterPro" id="IPR002575">
    <property type="entry name" value="Aminoglycoside_PTrfase"/>
</dbReference>
<gene>
    <name evidence="2" type="ORF">SAMN02745126_05160</name>
</gene>
<dbReference type="PANTHER" id="PTHR23020">
    <property type="entry name" value="UNCHARACTERIZED NUCLEAR HORMONE RECEPTOR-RELATED"/>
    <property type="match status" value="1"/>
</dbReference>
<evidence type="ECO:0000259" key="1">
    <source>
        <dbReference type="SMART" id="SM00587"/>
    </source>
</evidence>
<dbReference type="AlphaFoldDB" id="A0A1T4SW04"/>